<gene>
    <name evidence="1" type="ORF">AMSG_06667</name>
</gene>
<keyword evidence="1" id="KW-0808">Transferase</keyword>
<dbReference type="OrthoDB" id="25818at2759"/>
<dbReference type="Pfam" id="PF14602">
    <property type="entry name" value="Hexapep_2"/>
    <property type="match status" value="2"/>
</dbReference>
<evidence type="ECO:0000313" key="2">
    <source>
        <dbReference type="Proteomes" id="UP000054408"/>
    </source>
</evidence>
<dbReference type="PANTHER" id="PTHR43300:SF11">
    <property type="entry name" value="ACETYLTRANSFERASE RV3034C-RELATED"/>
    <property type="match status" value="1"/>
</dbReference>
<dbReference type="GO" id="GO:0016740">
    <property type="term" value="F:transferase activity"/>
    <property type="evidence" value="ECO:0007669"/>
    <property type="project" value="UniProtKB-KW"/>
</dbReference>
<dbReference type="eggNOG" id="ENOG502SRKR">
    <property type="taxonomic scope" value="Eukaryota"/>
</dbReference>
<dbReference type="CDD" id="cd03358">
    <property type="entry name" value="LbH_WxcM_N_like"/>
    <property type="match status" value="1"/>
</dbReference>
<organism evidence="1 2">
    <name type="scientific">Thecamonas trahens ATCC 50062</name>
    <dbReference type="NCBI Taxonomy" id="461836"/>
    <lineage>
        <taxon>Eukaryota</taxon>
        <taxon>Apusozoa</taxon>
        <taxon>Apusomonadida</taxon>
        <taxon>Apusomonadidae</taxon>
        <taxon>Thecamonas</taxon>
    </lineage>
</organism>
<dbReference type="GeneID" id="25565771"/>
<sequence length="196" mass="20870">MSKVSLPPGDGFDVAGLEAVATADNVGAPVKQFAVQIRDVVFGERCALVQPCNLYECRLGDDVFVGPFSEIQAGVVIGNRTRVQSHTFVCSLVTIGDDCFIGHGVKFINDAFSDMRVAFADEAHKWEATTLGNNVLIGTNATIMPVNICDNAVIGAGSVVTSDITEPGFYMGVPAVRIGDPPPDDKRRKAIDTDDH</sequence>
<keyword evidence="2" id="KW-1185">Reference proteome</keyword>
<dbReference type="SUPFAM" id="SSF51161">
    <property type="entry name" value="Trimeric LpxA-like enzymes"/>
    <property type="match status" value="1"/>
</dbReference>
<dbReference type="RefSeq" id="XP_013756734.1">
    <property type="nucleotide sequence ID" value="XM_013901280.1"/>
</dbReference>
<reference evidence="1 2" key="1">
    <citation type="submission" date="2010-05" db="EMBL/GenBank/DDBJ databases">
        <title>The Genome Sequence of Thecamonas trahens ATCC 50062.</title>
        <authorList>
            <consortium name="The Broad Institute Genome Sequencing Platform"/>
            <person name="Russ C."/>
            <person name="Cuomo C."/>
            <person name="Shea T."/>
            <person name="Young S.K."/>
            <person name="Zeng Q."/>
            <person name="Koehrsen M."/>
            <person name="Haas B."/>
            <person name="Borodovsky M."/>
            <person name="Guigo R."/>
            <person name="Alvarado L."/>
            <person name="Berlin A."/>
            <person name="Bochicchio J."/>
            <person name="Borenstein D."/>
            <person name="Chapman S."/>
            <person name="Chen Z."/>
            <person name="Freedman E."/>
            <person name="Gellesch M."/>
            <person name="Goldberg J."/>
            <person name="Griggs A."/>
            <person name="Gujja S."/>
            <person name="Heilman E."/>
            <person name="Heiman D."/>
            <person name="Hepburn T."/>
            <person name="Howarth C."/>
            <person name="Jen D."/>
            <person name="Larson L."/>
            <person name="Mehta T."/>
            <person name="Park D."/>
            <person name="Pearson M."/>
            <person name="Roberts A."/>
            <person name="Saif S."/>
            <person name="Shenoy N."/>
            <person name="Sisk P."/>
            <person name="Stolte C."/>
            <person name="Sykes S."/>
            <person name="Thomson T."/>
            <person name="Walk T."/>
            <person name="White J."/>
            <person name="Yandava C."/>
            <person name="Burger G."/>
            <person name="Gray M.W."/>
            <person name="Holland P.W.H."/>
            <person name="King N."/>
            <person name="Lang F.B.F."/>
            <person name="Roger A.J."/>
            <person name="Ruiz-Trillo I."/>
            <person name="Lander E."/>
            <person name="Nusbaum C."/>
        </authorList>
    </citation>
    <scope>NUCLEOTIDE SEQUENCE [LARGE SCALE GENOMIC DNA]</scope>
    <source>
        <strain evidence="1 2">ATCC 50062</strain>
    </source>
</reference>
<accession>A0A0L0DHI3</accession>
<dbReference type="InterPro" id="IPR001451">
    <property type="entry name" value="Hexapep"/>
</dbReference>
<evidence type="ECO:0000313" key="1">
    <source>
        <dbReference type="EMBL" id="KNC50773.1"/>
    </source>
</evidence>
<dbReference type="Gene3D" id="2.160.10.10">
    <property type="entry name" value="Hexapeptide repeat proteins"/>
    <property type="match status" value="1"/>
</dbReference>
<dbReference type="InterPro" id="IPR050179">
    <property type="entry name" value="Trans_hexapeptide_repeat"/>
</dbReference>
<dbReference type="Pfam" id="PF00132">
    <property type="entry name" value="Hexapep"/>
    <property type="match status" value="1"/>
</dbReference>
<proteinExistence type="predicted"/>
<dbReference type="Proteomes" id="UP000054408">
    <property type="component" value="Unassembled WGS sequence"/>
</dbReference>
<dbReference type="AlphaFoldDB" id="A0A0L0DHI3"/>
<dbReference type="InterPro" id="IPR011004">
    <property type="entry name" value="Trimer_LpxA-like_sf"/>
</dbReference>
<dbReference type="STRING" id="461836.A0A0L0DHI3"/>
<dbReference type="EMBL" id="GL349462">
    <property type="protein sequence ID" value="KNC50773.1"/>
    <property type="molecule type" value="Genomic_DNA"/>
</dbReference>
<name>A0A0L0DHI3_THETB</name>
<dbReference type="PANTHER" id="PTHR43300">
    <property type="entry name" value="ACETYLTRANSFERASE"/>
    <property type="match status" value="1"/>
</dbReference>
<protein>
    <submittedName>
        <fullName evidence="1">Acetyltransferase</fullName>
    </submittedName>
</protein>